<sequence>MPIANFRTLAVSIENHSPCGYNVRDIIQPSTYFFNPRQKLSNNRVELTLETESHSALYEMEAATITQALDHFNGDVNKQISIVMWYQELVDRAADRVFYELVDAIMDGARVKYSALCTSLFNGSIEPSFPGLQAFWDEAKDVGATVYPWHYYAVIGIDGSERHQPIIDKIIEMIPKYEDKPEDSNEQLAARLFPEGDPFRGLSSIFRPLNDDKSSIRSAIMYFQEMLRHAIYFVEEDHGQNFEQDLQSKDEWLVASMVEFIEPFGNRPCPLTRLLAQSNPAGTWRVFVMEAMSILRNYPPSQLAWRLHRYFAECITSQYVNPGGTTAIFEVIHNDFGWINLLIPSLDPNDWDYSLRGSWEPIWEARPSPRTLNGPSIDTDLEDVELEPAGPPLEVYEHFEIFHGDLDDSICSICQEGYEAEPTDKDEQKMATPCRTRHFFHYGCLNGLINGILSYSNLCPNCREPICPPRPRQPKPSNGINERIDAIVAAEADDETDDELDPRLHAISLADAAETEDDGMDDELDPYLRAITIDLEDEDDGMDDELHPWLRAITIDLEDEDEVDEKS</sequence>
<feature type="domain" description="RING-type" evidence="2">
    <location>
        <begin position="411"/>
        <end position="463"/>
    </location>
</feature>
<dbReference type="EMBL" id="JAADJZ010000011">
    <property type="protein sequence ID" value="KAF2871568.1"/>
    <property type="molecule type" value="Genomic_DNA"/>
</dbReference>
<dbReference type="InterPro" id="IPR001841">
    <property type="entry name" value="Znf_RING"/>
</dbReference>
<organism evidence="3 4">
    <name type="scientific">Massariosphaeria phaeospora</name>
    <dbReference type="NCBI Taxonomy" id="100035"/>
    <lineage>
        <taxon>Eukaryota</taxon>
        <taxon>Fungi</taxon>
        <taxon>Dikarya</taxon>
        <taxon>Ascomycota</taxon>
        <taxon>Pezizomycotina</taxon>
        <taxon>Dothideomycetes</taxon>
        <taxon>Pleosporomycetidae</taxon>
        <taxon>Pleosporales</taxon>
        <taxon>Pleosporales incertae sedis</taxon>
        <taxon>Massariosphaeria</taxon>
    </lineage>
</organism>
<dbReference type="InterPro" id="IPR013083">
    <property type="entry name" value="Znf_RING/FYVE/PHD"/>
</dbReference>
<evidence type="ECO:0000256" key="1">
    <source>
        <dbReference type="PROSITE-ProRule" id="PRU00175"/>
    </source>
</evidence>
<dbReference type="GO" id="GO:0008270">
    <property type="term" value="F:zinc ion binding"/>
    <property type="evidence" value="ECO:0007669"/>
    <property type="project" value="UniProtKB-KW"/>
</dbReference>
<reference evidence="3 4" key="1">
    <citation type="submission" date="2020-01" db="EMBL/GenBank/DDBJ databases">
        <authorList>
            <consortium name="DOE Joint Genome Institute"/>
            <person name="Haridas S."/>
            <person name="Albert R."/>
            <person name="Binder M."/>
            <person name="Bloem J."/>
            <person name="Labutti K."/>
            <person name="Salamov A."/>
            <person name="Andreopoulos B."/>
            <person name="Baker S.E."/>
            <person name="Barry K."/>
            <person name="Bills G."/>
            <person name="Bluhm B.H."/>
            <person name="Cannon C."/>
            <person name="Castanera R."/>
            <person name="Culley D.E."/>
            <person name="Daum C."/>
            <person name="Ezra D."/>
            <person name="Gonzalez J.B."/>
            <person name="Henrissat B."/>
            <person name="Kuo A."/>
            <person name="Liang C."/>
            <person name="Lipzen A."/>
            <person name="Lutzoni F."/>
            <person name="Magnuson J."/>
            <person name="Mondo S."/>
            <person name="Nolan M."/>
            <person name="Ohm R."/>
            <person name="Pangilinan J."/>
            <person name="Park H.-J.H."/>
            <person name="Ramirez L."/>
            <person name="Alfaro M."/>
            <person name="Sun H."/>
            <person name="Tritt A."/>
            <person name="Yoshinaga Y."/>
            <person name="Zwiers L.-H.L."/>
            <person name="Turgeon B.G."/>
            <person name="Goodwin S.B."/>
            <person name="Spatafora J.W."/>
            <person name="Crous P.W."/>
            <person name="Grigoriev I.V."/>
        </authorList>
    </citation>
    <scope>NUCLEOTIDE SEQUENCE [LARGE SCALE GENOMIC DNA]</scope>
    <source>
        <strain evidence="3 4">CBS 611.86</strain>
    </source>
</reference>
<proteinExistence type="predicted"/>
<protein>
    <recommendedName>
        <fullName evidence="2">RING-type domain-containing protein</fullName>
    </recommendedName>
</protein>
<keyword evidence="1" id="KW-0863">Zinc-finger</keyword>
<evidence type="ECO:0000259" key="2">
    <source>
        <dbReference type="PROSITE" id="PS50089"/>
    </source>
</evidence>
<dbReference type="PROSITE" id="PS50089">
    <property type="entry name" value="ZF_RING_2"/>
    <property type="match status" value="1"/>
</dbReference>
<keyword evidence="1" id="KW-0862">Zinc</keyword>
<dbReference type="Proteomes" id="UP000481861">
    <property type="component" value="Unassembled WGS sequence"/>
</dbReference>
<keyword evidence="1" id="KW-0479">Metal-binding</keyword>
<comment type="caution">
    <text evidence="3">The sequence shown here is derived from an EMBL/GenBank/DDBJ whole genome shotgun (WGS) entry which is preliminary data.</text>
</comment>
<accession>A0A7C8I5U6</accession>
<gene>
    <name evidence="3" type="ORF">BDV95DRAFT_43509</name>
</gene>
<dbReference type="Gene3D" id="3.30.40.10">
    <property type="entry name" value="Zinc/RING finger domain, C3HC4 (zinc finger)"/>
    <property type="match status" value="1"/>
</dbReference>
<evidence type="ECO:0000313" key="4">
    <source>
        <dbReference type="Proteomes" id="UP000481861"/>
    </source>
</evidence>
<dbReference type="AlphaFoldDB" id="A0A7C8I5U6"/>
<evidence type="ECO:0000313" key="3">
    <source>
        <dbReference type="EMBL" id="KAF2871568.1"/>
    </source>
</evidence>
<keyword evidence="4" id="KW-1185">Reference proteome</keyword>
<name>A0A7C8I5U6_9PLEO</name>
<dbReference type="SUPFAM" id="SSF57850">
    <property type="entry name" value="RING/U-box"/>
    <property type="match status" value="1"/>
</dbReference>